<accession>A0ABN0TI11</accession>
<keyword evidence="2" id="KW-0067">ATP-binding</keyword>
<dbReference type="Pfam" id="PF00196">
    <property type="entry name" value="GerE"/>
    <property type="match status" value="1"/>
</dbReference>
<dbReference type="Proteomes" id="UP001500967">
    <property type="component" value="Unassembled WGS sequence"/>
</dbReference>
<name>A0ABN0TI11_9ACTN</name>
<keyword evidence="1" id="KW-0547">Nucleotide-binding</keyword>
<dbReference type="PANTHER" id="PTHR16305:SF35">
    <property type="entry name" value="TRANSCRIPTIONAL ACTIVATOR DOMAIN"/>
    <property type="match status" value="1"/>
</dbReference>
<dbReference type="InterPro" id="IPR016032">
    <property type="entry name" value="Sig_transdc_resp-reg_C-effctor"/>
</dbReference>
<evidence type="ECO:0000313" key="5">
    <source>
        <dbReference type="Proteomes" id="UP001500967"/>
    </source>
</evidence>
<dbReference type="InterPro" id="IPR041664">
    <property type="entry name" value="AAA_16"/>
</dbReference>
<reference evidence="4 5" key="1">
    <citation type="journal article" date="2019" name="Int. J. Syst. Evol. Microbiol.">
        <title>The Global Catalogue of Microorganisms (GCM) 10K type strain sequencing project: providing services to taxonomists for standard genome sequencing and annotation.</title>
        <authorList>
            <consortium name="The Broad Institute Genomics Platform"/>
            <consortium name="The Broad Institute Genome Sequencing Center for Infectious Disease"/>
            <person name="Wu L."/>
            <person name="Ma J."/>
        </authorList>
    </citation>
    <scope>NUCLEOTIDE SEQUENCE [LARGE SCALE GENOMIC DNA]</scope>
    <source>
        <strain evidence="4 5">JCM 10425</strain>
    </source>
</reference>
<evidence type="ECO:0000256" key="1">
    <source>
        <dbReference type="ARBA" id="ARBA00022741"/>
    </source>
</evidence>
<dbReference type="SMART" id="SM00382">
    <property type="entry name" value="AAA"/>
    <property type="match status" value="1"/>
</dbReference>
<proteinExistence type="predicted"/>
<evidence type="ECO:0000256" key="2">
    <source>
        <dbReference type="ARBA" id="ARBA00022840"/>
    </source>
</evidence>
<dbReference type="Gene3D" id="1.10.10.10">
    <property type="entry name" value="Winged helix-like DNA-binding domain superfamily/Winged helix DNA-binding domain"/>
    <property type="match status" value="1"/>
</dbReference>
<dbReference type="InterPro" id="IPR036388">
    <property type="entry name" value="WH-like_DNA-bd_sf"/>
</dbReference>
<dbReference type="Pfam" id="PF13191">
    <property type="entry name" value="AAA_16"/>
    <property type="match status" value="1"/>
</dbReference>
<comment type="caution">
    <text evidence="4">The sequence shown here is derived from an EMBL/GenBank/DDBJ whole genome shotgun (WGS) entry which is preliminary data.</text>
</comment>
<sequence length="903" mass="95797">MVGREAELALMNESLDGIGRGLVLRGPRGIGKTALLRAGAHLAERRGFTVLRCQGTPREHTLRYSGLHQLLRPLLADFAGLIEGERDALDVLFGIADGPRPDSPLVCRAASGLLVRAASRAPVLLVLDDLPALDPDSLRVVEYVLRHRGNTPVVVFAAGSTDPLTTGLLPRRDLPELPPDAAGTLVGAVAPRLSAVDRDVVLGLAQGNPLALAEWSRHLVEHGAPLGTCRYDLADFPARLEQDFGIARHGLPRRTARLLVLLAAYDGDIADAPGGADEFWRAAAELELTEADLRAAEQSGVVTAASDVPRFGHPLTRAVLYGTASPAERSRAHTAFADTLTADPDRVVWHRAAATLGRDDHVAARLHAIGEQARRNGAVARAATAYEWAGRLSTAGDAAAHRLGLAADAALRAGHRRHAAVLIGRARSLAEHPAAVPDLILPEYYARVLNDVPGQSVDELLRSLPELPPTHRGLAVLVAAMDVHNSGDPGGEAARIERATVRLGLAADDPLRVITLAAVAPRTHARELMPLVRRHCGRVAELATTYQMVGLGGAAESLRMVPEAEQCYRAAIVACDTENSLLEKCLSMVRHASLLALTGAFAPALTEAREACTQAERLDLTEAAVASAAIAARVHAWQGDVPAAVASLARSARLTHLARPHPATLTEVASARAALALVQGRPAEAVHALLEVAGHRTWAGHTLGDLAEAASRVGGSSAVADVVERIAADAEVFDSDLLRHLTLRARALAGDASLFDEALATPGEDRFPVEWARTRLAHGEWLRRRRRQLRARSRLAAASAVFAAAGAEPWRVRASLELRAAGGTVPSSDPERGDQLERATLTPQERLVARLAGDGLSNQDIAGRIAVSPRTVGTHLANTYAKLGIRRRSELAALLRDGTTGVR</sequence>
<dbReference type="Gene3D" id="3.40.50.300">
    <property type="entry name" value="P-loop containing nucleotide triphosphate hydrolases"/>
    <property type="match status" value="1"/>
</dbReference>
<dbReference type="SUPFAM" id="SSF46894">
    <property type="entry name" value="C-terminal effector domain of the bipartite response regulators"/>
    <property type="match status" value="1"/>
</dbReference>
<dbReference type="SMART" id="SM00421">
    <property type="entry name" value="HTH_LUXR"/>
    <property type="match status" value="1"/>
</dbReference>
<dbReference type="EMBL" id="BAAAGX010000003">
    <property type="protein sequence ID" value="GAA0222202.1"/>
    <property type="molecule type" value="Genomic_DNA"/>
</dbReference>
<dbReference type="PROSITE" id="PS00622">
    <property type="entry name" value="HTH_LUXR_1"/>
    <property type="match status" value="1"/>
</dbReference>
<organism evidence="4 5">
    <name type="scientific">Cryptosporangium japonicum</name>
    <dbReference type="NCBI Taxonomy" id="80872"/>
    <lineage>
        <taxon>Bacteria</taxon>
        <taxon>Bacillati</taxon>
        <taxon>Actinomycetota</taxon>
        <taxon>Actinomycetes</taxon>
        <taxon>Cryptosporangiales</taxon>
        <taxon>Cryptosporangiaceae</taxon>
        <taxon>Cryptosporangium</taxon>
    </lineage>
</organism>
<feature type="domain" description="HTH luxR-type" evidence="3">
    <location>
        <begin position="834"/>
        <end position="899"/>
    </location>
</feature>
<protein>
    <submittedName>
        <fullName evidence="4">LuxR family transcriptional regulator</fullName>
    </submittedName>
</protein>
<dbReference type="InterPro" id="IPR003593">
    <property type="entry name" value="AAA+_ATPase"/>
</dbReference>
<evidence type="ECO:0000313" key="4">
    <source>
        <dbReference type="EMBL" id="GAA0222202.1"/>
    </source>
</evidence>
<gene>
    <name evidence="4" type="ORF">GCM10009539_04230</name>
</gene>
<keyword evidence="5" id="KW-1185">Reference proteome</keyword>
<dbReference type="PANTHER" id="PTHR16305">
    <property type="entry name" value="TESTICULAR SOLUBLE ADENYLYL CYCLASE"/>
    <property type="match status" value="1"/>
</dbReference>
<dbReference type="InterPro" id="IPR027417">
    <property type="entry name" value="P-loop_NTPase"/>
</dbReference>
<dbReference type="PROSITE" id="PS50043">
    <property type="entry name" value="HTH_LUXR_2"/>
    <property type="match status" value="1"/>
</dbReference>
<dbReference type="InterPro" id="IPR000792">
    <property type="entry name" value="Tscrpt_reg_LuxR_C"/>
</dbReference>
<dbReference type="SUPFAM" id="SSF52540">
    <property type="entry name" value="P-loop containing nucleoside triphosphate hydrolases"/>
    <property type="match status" value="1"/>
</dbReference>
<evidence type="ECO:0000259" key="3">
    <source>
        <dbReference type="PROSITE" id="PS50043"/>
    </source>
</evidence>
<dbReference type="PRINTS" id="PR00038">
    <property type="entry name" value="HTHLUXR"/>
</dbReference>
<dbReference type="CDD" id="cd06170">
    <property type="entry name" value="LuxR_C_like"/>
    <property type="match status" value="1"/>
</dbReference>